<gene>
    <name evidence="2" type="ORF">FM038_000300</name>
</gene>
<keyword evidence="3" id="KW-1185">Reference proteome</keyword>
<dbReference type="PANTHER" id="PTHR37533:SF2">
    <property type="entry name" value="FLAGELLAR HOOK-LENGTH CONTROL PROTEIN"/>
    <property type="match status" value="1"/>
</dbReference>
<dbReference type="CDD" id="cd17470">
    <property type="entry name" value="T3SS_Flik_C"/>
    <property type="match status" value="1"/>
</dbReference>
<evidence type="ECO:0000313" key="3">
    <source>
        <dbReference type="Proteomes" id="UP000316416"/>
    </source>
</evidence>
<feature type="domain" description="Flagellar hook-length control protein-like C-terminal" evidence="1">
    <location>
        <begin position="258"/>
        <end position="341"/>
    </location>
</feature>
<organism evidence="2 3">
    <name type="scientific">Shewanella eurypsychrophilus</name>
    <dbReference type="NCBI Taxonomy" id="2593656"/>
    <lineage>
        <taxon>Bacteria</taxon>
        <taxon>Pseudomonadati</taxon>
        <taxon>Pseudomonadota</taxon>
        <taxon>Gammaproteobacteria</taxon>
        <taxon>Alteromonadales</taxon>
        <taxon>Shewanellaceae</taxon>
        <taxon>Shewanella</taxon>
    </lineage>
</organism>
<keyword evidence="2" id="KW-0969">Cilium</keyword>
<dbReference type="InterPro" id="IPR038610">
    <property type="entry name" value="FliK-like_C_sf"/>
</dbReference>
<dbReference type="Pfam" id="PF02120">
    <property type="entry name" value="Flg_hook"/>
    <property type="match status" value="1"/>
</dbReference>
<proteinExistence type="predicted"/>
<name>A0ABX6V095_9GAMM</name>
<sequence>MISSMADLRTTANNSDKLEKNITDAVEDLLSTEQGDFSVYASASLPQLQALNANSPFTPQSLVTHAEKLPDYAGFEGRTNTLYQSIDVESKANDSKRFINIDLPLQLTSERSFTSGYSQTTEFIDARLAKSVDRGVPEVIRLNQSNATTEQALVNQGEKSIFHPVKQSQFTAQPQPAPNQLISSVGHSLKGEVNPQANLMMSQILNVNSQITESDPATLAITVANRTQAAVSQWGPVSVSAAAPLAQQAQEMLTPLREQLRFQIDQKIKQAELRLDPPSLGKVELSIRLDGDRLHIQMHAANANVRDSLLMGLDRLREELAMDHGGQIELDIGQGEKHEQQDERHTAKIAEHQIEMLEPELPQQDSHLNNHIDLLA</sequence>
<dbReference type="InterPro" id="IPR052563">
    <property type="entry name" value="FliK"/>
</dbReference>
<reference evidence="2" key="1">
    <citation type="submission" date="2021-07" db="EMBL/GenBank/DDBJ databases">
        <title>Shewanella sp. YLB-07 whole genome sequence.</title>
        <authorList>
            <person name="Yu L."/>
        </authorList>
    </citation>
    <scope>NUCLEOTIDE SEQUENCE</scope>
    <source>
        <strain evidence="2">YLB-08</strain>
    </source>
</reference>
<dbReference type="PANTHER" id="PTHR37533">
    <property type="entry name" value="FLAGELLAR HOOK-LENGTH CONTROL PROTEIN"/>
    <property type="match status" value="1"/>
</dbReference>
<evidence type="ECO:0000313" key="2">
    <source>
        <dbReference type="EMBL" id="QPG56041.1"/>
    </source>
</evidence>
<dbReference type="EMBL" id="CP045503">
    <property type="protein sequence ID" value="QPG56041.1"/>
    <property type="molecule type" value="Genomic_DNA"/>
</dbReference>
<protein>
    <submittedName>
        <fullName evidence="2">Flagellar hook-length control protein FliK</fullName>
    </submittedName>
</protein>
<evidence type="ECO:0000259" key="1">
    <source>
        <dbReference type="Pfam" id="PF02120"/>
    </source>
</evidence>
<keyword evidence="2" id="KW-0282">Flagellum</keyword>
<accession>A0ABX6V095</accession>
<dbReference type="Proteomes" id="UP000316416">
    <property type="component" value="Chromosome"/>
</dbReference>
<dbReference type="Gene3D" id="3.30.750.140">
    <property type="match status" value="1"/>
</dbReference>
<dbReference type="InterPro" id="IPR021136">
    <property type="entry name" value="Flagellar_hook_control-like_C"/>
</dbReference>
<keyword evidence="2" id="KW-0966">Cell projection</keyword>
<dbReference type="RefSeq" id="WP_195873174.1">
    <property type="nucleotide sequence ID" value="NZ_CP045503.2"/>
</dbReference>